<dbReference type="Gene3D" id="2.60.120.920">
    <property type="match status" value="1"/>
</dbReference>
<keyword evidence="1" id="KW-0479">Metal-binding</keyword>
<dbReference type="InterPro" id="IPR013083">
    <property type="entry name" value="Znf_RING/FYVE/PHD"/>
</dbReference>
<dbReference type="InterPro" id="IPR006574">
    <property type="entry name" value="PRY"/>
</dbReference>
<dbReference type="SUPFAM" id="SSF57850">
    <property type="entry name" value="RING/U-box"/>
    <property type="match status" value="1"/>
</dbReference>
<keyword evidence="2 4" id="KW-0863">Zinc-finger</keyword>
<feature type="domain" description="RING-type" evidence="5">
    <location>
        <begin position="11"/>
        <end position="53"/>
    </location>
</feature>
<dbReference type="InterPro" id="IPR001841">
    <property type="entry name" value="Znf_RING"/>
</dbReference>
<dbReference type="CDD" id="cd15821">
    <property type="entry name" value="SPRY_PRY_RFPL"/>
    <property type="match status" value="1"/>
</dbReference>
<dbReference type="Ensembl" id="ENSPEMT00000032479.2">
    <property type="protein sequence ID" value="ENSPEMP00000028060.1"/>
    <property type="gene ID" value="ENSPEMG00000023695.2"/>
</dbReference>
<dbReference type="FunFam" id="2.60.120.920:FF:000040">
    <property type="entry name" value="Ret finger protein-like 4A"/>
    <property type="match status" value="1"/>
</dbReference>
<evidence type="ECO:0000256" key="3">
    <source>
        <dbReference type="ARBA" id="ARBA00022833"/>
    </source>
</evidence>
<gene>
    <name evidence="7" type="primary">LOC102903150</name>
</gene>
<evidence type="ECO:0000256" key="1">
    <source>
        <dbReference type="ARBA" id="ARBA00022723"/>
    </source>
</evidence>
<dbReference type="Pfam" id="PF13765">
    <property type="entry name" value="PRY"/>
    <property type="match status" value="1"/>
</dbReference>
<reference evidence="7 8" key="1">
    <citation type="submission" date="2018-10" db="EMBL/GenBank/DDBJ databases">
        <title>Improved assembly of the deer mouse Peromyscus maniculatus genome.</title>
        <authorList>
            <person name="Lassance J.-M."/>
            <person name="Hoekstra H.E."/>
        </authorList>
    </citation>
    <scope>NUCLEOTIDE SEQUENCE [LARGE SCALE GENOMIC DNA]</scope>
</reference>
<dbReference type="GeneTree" id="ENSGT00940000163187"/>
<keyword evidence="3" id="KW-0862">Zinc</keyword>
<dbReference type="InterPro" id="IPR003877">
    <property type="entry name" value="SPRY_dom"/>
</dbReference>
<reference evidence="7" key="2">
    <citation type="submission" date="2025-08" db="UniProtKB">
        <authorList>
            <consortium name="Ensembl"/>
        </authorList>
    </citation>
    <scope>IDENTIFICATION</scope>
</reference>
<dbReference type="PANTHER" id="PTHR24103">
    <property type="entry name" value="E3 UBIQUITIN-PROTEIN LIGASE TRIM"/>
    <property type="match status" value="1"/>
</dbReference>
<sequence length="286" mass="32480">MAHFFKERSACPFCQRYLERPMYLKCGYVCCLRCIDSLEKIPKTGGTLCPNCSVVSLKEDILPAFVLGRLTAKIKELEEHLNHVLKMNPRMKIFQENMTFDVDTAHNKLIISDDLRSVYFGSKKQDRKECAERFQITTCVLGSSRFTAGRHYWEVVVGTSKEWDIGVCKESVDRQVPVALSDKEGFWTVGVREGAIYAASTEPLTQLSVNPRLHRVGIFLDLQEKQVSFWDLSDGSHIFTFFEISESDAYRPLFIPANSCPDDQEETLTICPVTHPGIFGPPVNPQ</sequence>
<dbReference type="SMART" id="SM00589">
    <property type="entry name" value="PRY"/>
    <property type="match status" value="1"/>
</dbReference>
<dbReference type="SMART" id="SM00449">
    <property type="entry name" value="SPRY"/>
    <property type="match status" value="1"/>
</dbReference>
<dbReference type="InterPro" id="IPR013320">
    <property type="entry name" value="ConA-like_dom_sf"/>
</dbReference>
<dbReference type="PROSITE" id="PS50089">
    <property type="entry name" value="ZF_RING_2"/>
    <property type="match status" value="1"/>
</dbReference>
<dbReference type="InterPro" id="IPR022723">
    <property type="entry name" value="RDM_domain_RFPL"/>
</dbReference>
<proteinExistence type="predicted"/>
<dbReference type="InterPro" id="IPR050143">
    <property type="entry name" value="TRIM/RBCC"/>
</dbReference>
<dbReference type="Gene3D" id="3.30.40.10">
    <property type="entry name" value="Zinc/RING finger domain, C3HC4 (zinc finger)"/>
    <property type="match status" value="1"/>
</dbReference>
<dbReference type="Pfam" id="PF15227">
    <property type="entry name" value="zf-C3HC4_4"/>
    <property type="match status" value="1"/>
</dbReference>
<evidence type="ECO:0000256" key="2">
    <source>
        <dbReference type="ARBA" id="ARBA00022771"/>
    </source>
</evidence>
<dbReference type="Pfam" id="PF00622">
    <property type="entry name" value="SPRY"/>
    <property type="match status" value="1"/>
</dbReference>
<dbReference type="AlphaFoldDB" id="A0A8C8W0R4"/>
<dbReference type="PROSITE" id="PS50188">
    <property type="entry name" value="B302_SPRY"/>
    <property type="match status" value="1"/>
</dbReference>
<dbReference type="InterPro" id="IPR001870">
    <property type="entry name" value="B30.2/SPRY"/>
</dbReference>
<dbReference type="SUPFAM" id="SSF49899">
    <property type="entry name" value="Concanavalin A-like lectins/glucanases"/>
    <property type="match status" value="1"/>
</dbReference>
<accession>A0A8C8W0R4</accession>
<organism evidence="7 8">
    <name type="scientific">Peromyscus maniculatus bairdii</name>
    <name type="common">Prairie deer mouse</name>
    <dbReference type="NCBI Taxonomy" id="230844"/>
    <lineage>
        <taxon>Eukaryota</taxon>
        <taxon>Metazoa</taxon>
        <taxon>Chordata</taxon>
        <taxon>Craniata</taxon>
        <taxon>Vertebrata</taxon>
        <taxon>Euteleostomi</taxon>
        <taxon>Mammalia</taxon>
        <taxon>Eutheria</taxon>
        <taxon>Euarchontoglires</taxon>
        <taxon>Glires</taxon>
        <taxon>Rodentia</taxon>
        <taxon>Myomorpha</taxon>
        <taxon>Muroidea</taxon>
        <taxon>Cricetidae</taxon>
        <taxon>Neotominae</taxon>
        <taxon>Peromyscus</taxon>
    </lineage>
</organism>
<dbReference type="GO" id="GO:0008270">
    <property type="term" value="F:zinc ion binding"/>
    <property type="evidence" value="ECO:0007669"/>
    <property type="project" value="UniProtKB-KW"/>
</dbReference>
<dbReference type="InterPro" id="IPR037960">
    <property type="entry name" value="SPRY/PRY_RFPL"/>
</dbReference>
<dbReference type="InterPro" id="IPR003879">
    <property type="entry name" value="Butyrophylin_SPRY"/>
</dbReference>
<dbReference type="Pfam" id="PF11002">
    <property type="entry name" value="RDM"/>
    <property type="match status" value="1"/>
</dbReference>
<dbReference type="Proteomes" id="UP000694547">
    <property type="component" value="Chromosome 1"/>
</dbReference>
<evidence type="ECO:0000313" key="8">
    <source>
        <dbReference type="Proteomes" id="UP000694547"/>
    </source>
</evidence>
<evidence type="ECO:0000313" key="7">
    <source>
        <dbReference type="Ensembl" id="ENSPEMP00000028060.1"/>
    </source>
</evidence>
<dbReference type="GO" id="GO:0005737">
    <property type="term" value="C:cytoplasm"/>
    <property type="evidence" value="ECO:0007669"/>
    <property type="project" value="UniProtKB-ARBA"/>
</dbReference>
<protein>
    <submittedName>
        <fullName evidence="7">Ret finger protein-like 4A</fullName>
    </submittedName>
</protein>
<dbReference type="InterPro" id="IPR043136">
    <property type="entry name" value="B30.2/SPRY_sf"/>
</dbReference>
<keyword evidence="8" id="KW-1185">Reference proteome</keyword>
<name>A0A8C8W0R4_PERMB</name>
<evidence type="ECO:0000259" key="6">
    <source>
        <dbReference type="PROSITE" id="PS50188"/>
    </source>
</evidence>
<evidence type="ECO:0000256" key="4">
    <source>
        <dbReference type="PROSITE-ProRule" id="PRU00175"/>
    </source>
</evidence>
<reference evidence="7" key="3">
    <citation type="submission" date="2025-09" db="UniProtKB">
        <authorList>
            <consortium name="Ensembl"/>
        </authorList>
    </citation>
    <scope>IDENTIFICATION</scope>
</reference>
<dbReference type="PRINTS" id="PR01407">
    <property type="entry name" value="BUTYPHLNCDUF"/>
</dbReference>
<feature type="domain" description="B30.2/SPRY" evidence="6">
    <location>
        <begin position="76"/>
        <end position="277"/>
    </location>
</feature>
<evidence type="ECO:0000259" key="5">
    <source>
        <dbReference type="PROSITE" id="PS50089"/>
    </source>
</evidence>